<evidence type="ECO:0000313" key="5">
    <source>
        <dbReference type="EMBL" id="SHH38397.1"/>
    </source>
</evidence>
<dbReference type="EMBL" id="FQXE01000003">
    <property type="protein sequence ID" value="SHH38397.1"/>
    <property type="molecule type" value="Genomic_DNA"/>
</dbReference>
<feature type="domain" description="HTH gntR-type" evidence="4">
    <location>
        <begin position="18"/>
        <end position="85"/>
    </location>
</feature>
<dbReference type="OrthoDB" id="8903404at2"/>
<dbReference type="Pfam" id="PF07729">
    <property type="entry name" value="FCD"/>
    <property type="match status" value="1"/>
</dbReference>
<proteinExistence type="predicted"/>
<evidence type="ECO:0000256" key="3">
    <source>
        <dbReference type="ARBA" id="ARBA00023163"/>
    </source>
</evidence>
<keyword evidence="2" id="KW-0238">DNA-binding</keyword>
<dbReference type="InterPro" id="IPR011711">
    <property type="entry name" value="GntR_C"/>
</dbReference>
<dbReference type="AlphaFoldDB" id="A0A1M5SIH9"/>
<sequence length="249" mass="28381">MNLPATDISLTRGHDTVPDEVRHVVSALEIEIVLGQLLPRERLVEEELAARFDAKRHVIRQALIELERIGMIDRKRNRGAAVRDFRPDDVNDLYSVREVLETSAVARIPMPLDQQRLDELIDLQRQHDAAISQGDPIGIFHANNAFHRRLFALCDNEYLAAVIEDFAQKAHVIRSYSVLKPEYALKAREEHWSMIDALKSGDRKRLAALCGQHLNISRAPYIDAWRARFPKDASQKRAVPAPRAHRGAQ</sequence>
<dbReference type="SUPFAM" id="SSF48008">
    <property type="entry name" value="GntR ligand-binding domain-like"/>
    <property type="match status" value="1"/>
</dbReference>
<dbReference type="PANTHER" id="PTHR43537">
    <property type="entry name" value="TRANSCRIPTIONAL REGULATOR, GNTR FAMILY"/>
    <property type="match status" value="1"/>
</dbReference>
<dbReference type="PROSITE" id="PS50949">
    <property type="entry name" value="HTH_GNTR"/>
    <property type="match status" value="1"/>
</dbReference>
<evidence type="ECO:0000313" key="6">
    <source>
        <dbReference type="Proteomes" id="UP000184226"/>
    </source>
</evidence>
<reference evidence="5 6" key="1">
    <citation type="submission" date="2016-11" db="EMBL/GenBank/DDBJ databases">
        <authorList>
            <person name="Jaros S."/>
            <person name="Januszkiewicz K."/>
            <person name="Wedrychowicz H."/>
        </authorList>
    </citation>
    <scope>NUCLEOTIDE SEQUENCE [LARGE SCALE GENOMIC DNA]</scope>
    <source>
        <strain evidence="5 6">CGMCC 1.10190</strain>
    </source>
</reference>
<dbReference type="SUPFAM" id="SSF46785">
    <property type="entry name" value="Winged helix' DNA-binding domain"/>
    <property type="match status" value="1"/>
</dbReference>
<dbReference type="InterPro" id="IPR036388">
    <property type="entry name" value="WH-like_DNA-bd_sf"/>
</dbReference>
<dbReference type="SMART" id="SM00895">
    <property type="entry name" value="FCD"/>
    <property type="match status" value="1"/>
</dbReference>
<keyword evidence="1" id="KW-0805">Transcription regulation</keyword>
<name>A0A1M5SIH9_9BURK</name>
<dbReference type="GO" id="GO:0003700">
    <property type="term" value="F:DNA-binding transcription factor activity"/>
    <property type="evidence" value="ECO:0007669"/>
    <property type="project" value="InterPro"/>
</dbReference>
<accession>A0A1M5SIH9</accession>
<dbReference type="GO" id="GO:0003677">
    <property type="term" value="F:DNA binding"/>
    <property type="evidence" value="ECO:0007669"/>
    <property type="project" value="UniProtKB-KW"/>
</dbReference>
<organism evidence="5 6">
    <name type="scientific">Pollutimonas bauzanensis</name>
    <dbReference type="NCBI Taxonomy" id="658167"/>
    <lineage>
        <taxon>Bacteria</taxon>
        <taxon>Pseudomonadati</taxon>
        <taxon>Pseudomonadota</taxon>
        <taxon>Betaproteobacteria</taxon>
        <taxon>Burkholderiales</taxon>
        <taxon>Alcaligenaceae</taxon>
        <taxon>Pollutimonas</taxon>
    </lineage>
</organism>
<evidence type="ECO:0000256" key="1">
    <source>
        <dbReference type="ARBA" id="ARBA00023015"/>
    </source>
</evidence>
<protein>
    <submittedName>
        <fullName evidence="5">Transcriptional regulator, GntR family</fullName>
    </submittedName>
</protein>
<dbReference type="InterPro" id="IPR036390">
    <property type="entry name" value="WH_DNA-bd_sf"/>
</dbReference>
<gene>
    <name evidence="5" type="ORF">SAMN04488135_10390</name>
</gene>
<evidence type="ECO:0000256" key="2">
    <source>
        <dbReference type="ARBA" id="ARBA00023125"/>
    </source>
</evidence>
<dbReference type="Proteomes" id="UP000184226">
    <property type="component" value="Unassembled WGS sequence"/>
</dbReference>
<dbReference type="Gene3D" id="1.10.10.10">
    <property type="entry name" value="Winged helix-like DNA-binding domain superfamily/Winged helix DNA-binding domain"/>
    <property type="match status" value="1"/>
</dbReference>
<dbReference type="PANTHER" id="PTHR43537:SF49">
    <property type="entry name" value="TRANSCRIPTIONAL REGULATORY PROTEIN"/>
    <property type="match status" value="1"/>
</dbReference>
<dbReference type="STRING" id="658167.SAMN04488135_10390"/>
<keyword evidence="6" id="KW-1185">Reference proteome</keyword>
<dbReference type="InterPro" id="IPR000524">
    <property type="entry name" value="Tscrpt_reg_HTH_GntR"/>
</dbReference>
<dbReference type="SMART" id="SM00345">
    <property type="entry name" value="HTH_GNTR"/>
    <property type="match status" value="1"/>
</dbReference>
<dbReference type="InterPro" id="IPR008920">
    <property type="entry name" value="TF_FadR/GntR_C"/>
</dbReference>
<dbReference type="RefSeq" id="WP_084135834.1">
    <property type="nucleotide sequence ID" value="NZ_FQXE01000003.1"/>
</dbReference>
<dbReference type="Pfam" id="PF00392">
    <property type="entry name" value="GntR"/>
    <property type="match status" value="1"/>
</dbReference>
<evidence type="ECO:0000259" key="4">
    <source>
        <dbReference type="PROSITE" id="PS50949"/>
    </source>
</evidence>
<dbReference type="Gene3D" id="1.20.120.530">
    <property type="entry name" value="GntR ligand-binding domain-like"/>
    <property type="match status" value="1"/>
</dbReference>
<keyword evidence="3" id="KW-0804">Transcription</keyword>